<accession>A0A067MQ77</accession>
<dbReference type="GO" id="GO:0070008">
    <property type="term" value="F:serine-type exopeptidase activity"/>
    <property type="evidence" value="ECO:0007669"/>
    <property type="project" value="InterPro"/>
</dbReference>
<dbReference type="PANTHER" id="PTHR11010">
    <property type="entry name" value="PROTEASE S28 PRO-X CARBOXYPEPTIDASE-RELATED"/>
    <property type="match status" value="1"/>
</dbReference>
<dbReference type="AlphaFoldDB" id="A0A067MQ77"/>
<evidence type="ECO:0000313" key="8">
    <source>
        <dbReference type="Proteomes" id="UP000027195"/>
    </source>
</evidence>
<dbReference type="HOGENOM" id="CLU_023630_1_1_1"/>
<dbReference type="EMBL" id="KL198022">
    <property type="protein sequence ID" value="KDQ17878.1"/>
    <property type="molecule type" value="Genomic_DNA"/>
</dbReference>
<evidence type="ECO:0008006" key="9">
    <source>
        <dbReference type="Google" id="ProtNLM"/>
    </source>
</evidence>
<dbReference type="Gene3D" id="3.40.50.1820">
    <property type="entry name" value="alpha/beta hydrolase"/>
    <property type="match status" value="1"/>
</dbReference>
<dbReference type="Proteomes" id="UP000027195">
    <property type="component" value="Unassembled WGS sequence"/>
</dbReference>
<dbReference type="InterPro" id="IPR029058">
    <property type="entry name" value="AB_hydrolase_fold"/>
</dbReference>
<evidence type="ECO:0000256" key="4">
    <source>
        <dbReference type="ARBA" id="ARBA00022801"/>
    </source>
</evidence>
<dbReference type="OrthoDB" id="1735038at2759"/>
<comment type="similarity">
    <text evidence="1">Belongs to the peptidase S28 family.</text>
</comment>
<evidence type="ECO:0000256" key="6">
    <source>
        <dbReference type="SAM" id="SignalP"/>
    </source>
</evidence>
<feature type="chain" id="PRO_5001644901" description="Peptidase S28" evidence="6">
    <location>
        <begin position="19"/>
        <end position="485"/>
    </location>
</feature>
<dbReference type="GO" id="GO:0006508">
    <property type="term" value="P:proteolysis"/>
    <property type="evidence" value="ECO:0007669"/>
    <property type="project" value="UniProtKB-KW"/>
</dbReference>
<dbReference type="InterPro" id="IPR008758">
    <property type="entry name" value="Peptidase_S28"/>
</dbReference>
<sequence length="485" mass="53583">MLCRYPSLIAVLFLPVVAEVVFARPQWRLGVPPVHPPVDPPSHIPMKDGVLLPPYDTIYTFDQLIDHDNPRLGTFKQRYYFTHEFYRHGGPIVISTPGEGPLDGYAGFITNATLNGVVAQATKGAAVMIEHRFFGESNPYSDLSEESYRVHTLEQAIEDLVYFAQTAVLPMPGGNSVGASKAPWFLFGGSYSGALGYFEPIREHMPKNCSADVERVIRYMDRTLAFGSQLQKEAFKARFGMSGLTHLDDVAATLVAPFNPWQDLSPKTGSNNTFVEFCDALEVRNGIAAPADGWGLSHSLAAFGNWMKGFLAQTPVSARISKSSISPSETQAGLGSGFAAIILRQCSNYFPKTFPSATSARPKTEEVNAKYGGWSTNAPRIFFANGKRDPWREATVSSDFINRSSTRQNPIAVSDGFHCNDLDMANAIDPTIAKVQEFAVRYFVQWMDEYRWSISPLPPTFYHEKIPADIIDAPPSPLSNFLSQL</sequence>
<protein>
    <recommendedName>
        <fullName evidence="9">Peptidase S28</fullName>
    </recommendedName>
</protein>
<keyword evidence="8" id="KW-1185">Reference proteome</keyword>
<organism evidence="7 8">
    <name type="scientific">Botryobasidium botryosum (strain FD-172 SS1)</name>
    <dbReference type="NCBI Taxonomy" id="930990"/>
    <lineage>
        <taxon>Eukaryota</taxon>
        <taxon>Fungi</taxon>
        <taxon>Dikarya</taxon>
        <taxon>Basidiomycota</taxon>
        <taxon>Agaricomycotina</taxon>
        <taxon>Agaricomycetes</taxon>
        <taxon>Cantharellales</taxon>
        <taxon>Botryobasidiaceae</taxon>
        <taxon>Botryobasidium</taxon>
    </lineage>
</organism>
<evidence type="ECO:0000256" key="5">
    <source>
        <dbReference type="ARBA" id="ARBA00023180"/>
    </source>
</evidence>
<dbReference type="PANTHER" id="PTHR11010:SF23">
    <property type="entry name" value="SERINE PEPTIDASE"/>
    <property type="match status" value="1"/>
</dbReference>
<keyword evidence="2" id="KW-0645">Protease</keyword>
<evidence type="ECO:0000313" key="7">
    <source>
        <dbReference type="EMBL" id="KDQ17878.1"/>
    </source>
</evidence>
<reference evidence="8" key="1">
    <citation type="journal article" date="2014" name="Proc. Natl. Acad. Sci. U.S.A.">
        <title>Extensive sampling of basidiomycete genomes demonstrates inadequacy of the white-rot/brown-rot paradigm for wood decay fungi.</title>
        <authorList>
            <person name="Riley R."/>
            <person name="Salamov A.A."/>
            <person name="Brown D.W."/>
            <person name="Nagy L.G."/>
            <person name="Floudas D."/>
            <person name="Held B.W."/>
            <person name="Levasseur A."/>
            <person name="Lombard V."/>
            <person name="Morin E."/>
            <person name="Otillar R."/>
            <person name="Lindquist E.A."/>
            <person name="Sun H."/>
            <person name="LaButti K.M."/>
            <person name="Schmutz J."/>
            <person name="Jabbour D."/>
            <person name="Luo H."/>
            <person name="Baker S.E."/>
            <person name="Pisabarro A.G."/>
            <person name="Walton J.D."/>
            <person name="Blanchette R.A."/>
            <person name="Henrissat B."/>
            <person name="Martin F."/>
            <person name="Cullen D."/>
            <person name="Hibbett D.S."/>
            <person name="Grigoriev I.V."/>
        </authorList>
    </citation>
    <scope>NUCLEOTIDE SEQUENCE [LARGE SCALE GENOMIC DNA]</scope>
    <source>
        <strain evidence="8">FD-172 SS1</strain>
    </source>
</reference>
<keyword evidence="3 6" id="KW-0732">Signal</keyword>
<evidence type="ECO:0000256" key="2">
    <source>
        <dbReference type="ARBA" id="ARBA00022670"/>
    </source>
</evidence>
<evidence type="ECO:0000256" key="3">
    <source>
        <dbReference type="ARBA" id="ARBA00022729"/>
    </source>
</evidence>
<proteinExistence type="inferred from homology"/>
<dbReference type="Pfam" id="PF05577">
    <property type="entry name" value="Peptidase_S28"/>
    <property type="match status" value="2"/>
</dbReference>
<gene>
    <name evidence="7" type="ORF">BOTBODRAFT_143634</name>
</gene>
<dbReference type="InParanoid" id="A0A067MQ77"/>
<name>A0A067MQ77_BOTB1</name>
<feature type="signal peptide" evidence="6">
    <location>
        <begin position="1"/>
        <end position="18"/>
    </location>
</feature>
<keyword evidence="4" id="KW-0378">Hydrolase</keyword>
<keyword evidence="5" id="KW-0325">Glycoprotein</keyword>
<dbReference type="GO" id="GO:0008239">
    <property type="term" value="F:dipeptidyl-peptidase activity"/>
    <property type="evidence" value="ECO:0007669"/>
    <property type="project" value="TreeGrafter"/>
</dbReference>
<evidence type="ECO:0000256" key="1">
    <source>
        <dbReference type="ARBA" id="ARBA00011079"/>
    </source>
</evidence>